<dbReference type="SUPFAM" id="SSF81653">
    <property type="entry name" value="Calcium ATPase, transduction domain A"/>
    <property type="match status" value="1"/>
</dbReference>
<sequence>MNWYSKSTDSVISELGTNRSTGLTNTEASQRIDSYGPNEIAQNKSKSAIAMFLESFKEPLIIILMVAVTIAFLSSIYEFNSGNSEHAVASLYEAVAILIIIFINGGLTFHQTRSAQKSLDALRDMRQPHLNVLRDGSWSSIPTDELVPGDIVSVKSGDFIEGDMRFFKTAELQVDESQLTGESEAVDKTIDALADDTELADRTNMGFSGSMVVNGNGIGVIVATGMETELGKIADLMASSDDQKTPIEKSVSDLSKKLMLIAGGIIVFTVGFELTKQFMNMGRITISDIAGISSTAIAIAVASIPDAMPVVLSIVLTVGAKLLAKSKGLVKSLSSVETLGATTYIASDKTGTLTKNEMTVTRFYANRKRFYVEGNGYTPVGDILDEDCKVVEGDSDYRRFFEIAALNNEAEIKPDENQNWRPFGNPTDVSLVVMAQKAGITRDRLMEKETDRDIDVLRVIPFDSTRKMMTVVIKEDDQFYSLTKGAPDVVATKTTSALVDGKQVDYSEVTAEVDQTILDFADDALRTIALTQRPITEDEALHGSAEELEQDLCFLGIAGIIDPPREEVKAAISKLDGAAVKVVMITGDHAATAKAIAKRLGIIKDDHAEVVVGNEIEAMSDDELKSKVLDTRVYARVSPEHKQRIVKQLQREHQVVGMTGDGINDAPALKAADIGIAMGINGTEVTKDAADLILLDDKFTTIEASVESGRTIFSNILNFMRHELTTNVAEVLSLLLGVVLINTTVGEVSAVTPTLTALMVLWVNMVSDSMPSFALGYDEAEADMMTSAPRDTKQSILANGMLRRVLFRGSVMGGLVFVAFLWAAANGYSIAESQTIAFLTLVFGQLWHVYDARSAKTLFDRNPFSNSRLTFAVGFAATSSVLVTLIPFFNEVMGTAPLTVSLYLGIIIISAIPTFIISGIKKMITK</sequence>
<feature type="transmembrane region" description="Helical" evidence="12">
    <location>
        <begin position="295"/>
        <end position="324"/>
    </location>
</feature>
<keyword evidence="4" id="KW-0597">Phosphoprotein</keyword>
<dbReference type="SMART" id="SM00831">
    <property type="entry name" value="Cation_ATPase_N"/>
    <property type="match status" value="1"/>
</dbReference>
<dbReference type="Gene3D" id="3.40.1110.10">
    <property type="entry name" value="Calcium-transporting ATPase, cytoplasmic domain N"/>
    <property type="match status" value="1"/>
</dbReference>
<dbReference type="PANTHER" id="PTHR43294:SF21">
    <property type="entry name" value="CATION TRANSPORTING ATPASE"/>
    <property type="match status" value="1"/>
</dbReference>
<accession>A0A401FIP2</accession>
<dbReference type="Gene3D" id="2.70.150.10">
    <property type="entry name" value="Calcium-transporting ATPase, cytoplasmic transduction domain A"/>
    <property type="match status" value="1"/>
</dbReference>
<dbReference type="AlphaFoldDB" id="A0A401FIP2"/>
<evidence type="ECO:0000256" key="9">
    <source>
        <dbReference type="ARBA" id="ARBA00022967"/>
    </source>
</evidence>
<comment type="subcellular location">
    <subcellularLocation>
        <location evidence="1">Cell membrane</location>
        <topology evidence="1">Multi-pass membrane protein</topology>
    </subcellularLocation>
</comment>
<dbReference type="InterPro" id="IPR023214">
    <property type="entry name" value="HAD_sf"/>
</dbReference>
<dbReference type="Pfam" id="PF13246">
    <property type="entry name" value="Cation_ATPase"/>
    <property type="match status" value="1"/>
</dbReference>
<dbReference type="FunFam" id="2.70.150.10:FF:000160">
    <property type="entry name" value="Sarcoplasmic/endoplasmic reticulum calcium ATPase 1"/>
    <property type="match status" value="1"/>
</dbReference>
<dbReference type="Pfam" id="PF08282">
    <property type="entry name" value="Hydrolase_3"/>
    <property type="match status" value="1"/>
</dbReference>
<feature type="transmembrane region" description="Helical" evidence="12">
    <location>
        <begin position="89"/>
        <end position="109"/>
    </location>
</feature>
<evidence type="ECO:0000256" key="7">
    <source>
        <dbReference type="ARBA" id="ARBA00022840"/>
    </source>
</evidence>
<dbReference type="InterPro" id="IPR036412">
    <property type="entry name" value="HAD-like_sf"/>
</dbReference>
<feature type="transmembrane region" description="Helical" evidence="12">
    <location>
        <begin position="60"/>
        <end position="77"/>
    </location>
</feature>
<dbReference type="PRINTS" id="PR00120">
    <property type="entry name" value="HATPASE"/>
</dbReference>
<dbReference type="InterPro" id="IPR001757">
    <property type="entry name" value="P_typ_ATPase"/>
</dbReference>
<dbReference type="STRING" id="1138822.PL11_002545"/>
<dbReference type="InterPro" id="IPR008250">
    <property type="entry name" value="ATPase_P-typ_transduc_dom_A_sf"/>
</dbReference>
<dbReference type="Pfam" id="PF00122">
    <property type="entry name" value="E1-E2_ATPase"/>
    <property type="match status" value="1"/>
</dbReference>
<dbReference type="SUPFAM" id="SSF81665">
    <property type="entry name" value="Calcium ATPase, transmembrane domain M"/>
    <property type="match status" value="1"/>
</dbReference>
<dbReference type="InterPro" id="IPR059000">
    <property type="entry name" value="ATPase_P-type_domA"/>
</dbReference>
<evidence type="ECO:0000256" key="6">
    <source>
        <dbReference type="ARBA" id="ARBA00022741"/>
    </source>
</evidence>
<keyword evidence="9" id="KW-1278">Translocase</keyword>
<dbReference type="FunFam" id="3.40.50.1000:FF:000083">
    <property type="entry name" value="Sodium/potassium-transporting ATPase subunit alpha"/>
    <property type="match status" value="1"/>
</dbReference>
<feature type="transmembrane region" description="Helical" evidence="12">
    <location>
        <begin position="871"/>
        <end position="889"/>
    </location>
</feature>
<evidence type="ECO:0000256" key="4">
    <source>
        <dbReference type="ARBA" id="ARBA00022553"/>
    </source>
</evidence>
<feature type="transmembrane region" description="Helical" evidence="12">
    <location>
        <begin position="831"/>
        <end position="850"/>
    </location>
</feature>
<dbReference type="InterPro" id="IPR044492">
    <property type="entry name" value="P_typ_ATPase_HD_dom"/>
</dbReference>
<dbReference type="InterPro" id="IPR018303">
    <property type="entry name" value="ATPase_P-typ_P_site"/>
</dbReference>
<comment type="similarity">
    <text evidence="2">Belongs to the cation transport ATPase (P-type) (TC 3.A.3) family. Type IIA subfamily.</text>
</comment>
<dbReference type="InterPro" id="IPR023299">
    <property type="entry name" value="ATPase_P-typ_cyto_dom_N"/>
</dbReference>
<dbReference type="GO" id="GO:0005886">
    <property type="term" value="C:plasma membrane"/>
    <property type="evidence" value="ECO:0007669"/>
    <property type="project" value="UniProtKB-SubCell"/>
</dbReference>
<evidence type="ECO:0000259" key="13">
    <source>
        <dbReference type="SMART" id="SM00831"/>
    </source>
</evidence>
<dbReference type="GO" id="GO:0005524">
    <property type="term" value="F:ATP binding"/>
    <property type="evidence" value="ECO:0007669"/>
    <property type="project" value="UniProtKB-KW"/>
</dbReference>
<dbReference type="NCBIfam" id="TIGR01494">
    <property type="entry name" value="ATPase_P-type"/>
    <property type="match status" value="2"/>
</dbReference>
<evidence type="ECO:0000256" key="3">
    <source>
        <dbReference type="ARBA" id="ARBA00022475"/>
    </source>
</evidence>
<dbReference type="Gene3D" id="3.40.50.1000">
    <property type="entry name" value="HAD superfamily/HAD-like"/>
    <property type="match status" value="1"/>
</dbReference>
<evidence type="ECO:0000313" key="15">
    <source>
        <dbReference type="Proteomes" id="UP000286974"/>
    </source>
</evidence>
<dbReference type="InterPro" id="IPR050510">
    <property type="entry name" value="Cation_transp_ATPase_P-type"/>
</dbReference>
<organism evidence="14 15">
    <name type="scientific">Lentilactobacillus kosonis</name>
    <dbReference type="NCBI Taxonomy" id="2810561"/>
    <lineage>
        <taxon>Bacteria</taxon>
        <taxon>Bacillati</taxon>
        <taxon>Bacillota</taxon>
        <taxon>Bacilli</taxon>
        <taxon>Lactobacillales</taxon>
        <taxon>Lactobacillaceae</taxon>
        <taxon>Lentilactobacillus</taxon>
    </lineage>
</organism>
<feature type="transmembrane region" description="Helical" evidence="12">
    <location>
        <begin position="258"/>
        <end position="275"/>
    </location>
</feature>
<keyword evidence="8" id="KW-0460">Magnesium</keyword>
<name>A0A401FIP2_9LACO</name>
<dbReference type="SUPFAM" id="SSF56784">
    <property type="entry name" value="HAD-like"/>
    <property type="match status" value="1"/>
</dbReference>
<dbReference type="PROSITE" id="PS00154">
    <property type="entry name" value="ATPASE_E1_E2"/>
    <property type="match status" value="1"/>
</dbReference>
<evidence type="ECO:0000256" key="2">
    <source>
        <dbReference type="ARBA" id="ARBA00005675"/>
    </source>
</evidence>
<feature type="transmembrane region" description="Helical" evidence="12">
    <location>
        <begin position="901"/>
        <end position="920"/>
    </location>
</feature>
<dbReference type="Gene3D" id="1.20.1110.10">
    <property type="entry name" value="Calcium-transporting ATPase, transmembrane domain"/>
    <property type="match status" value="1"/>
</dbReference>
<gene>
    <name evidence="14" type="ORF">NBRC111893_314</name>
</gene>
<keyword evidence="3" id="KW-1003">Cell membrane</keyword>
<dbReference type="InterPro" id="IPR023298">
    <property type="entry name" value="ATPase_P-typ_TM_dom_sf"/>
</dbReference>
<dbReference type="InterPro" id="IPR006068">
    <property type="entry name" value="ATPase_P-typ_cation-transptr_C"/>
</dbReference>
<feature type="transmembrane region" description="Helical" evidence="12">
    <location>
        <begin position="805"/>
        <end position="825"/>
    </location>
</feature>
<dbReference type="PANTHER" id="PTHR43294">
    <property type="entry name" value="SODIUM/POTASSIUM-TRANSPORTING ATPASE SUBUNIT ALPHA"/>
    <property type="match status" value="1"/>
</dbReference>
<evidence type="ECO:0000256" key="8">
    <source>
        <dbReference type="ARBA" id="ARBA00022842"/>
    </source>
</evidence>
<dbReference type="Pfam" id="PF00689">
    <property type="entry name" value="Cation_ATPase_C"/>
    <property type="match status" value="1"/>
</dbReference>
<keyword evidence="5 12" id="KW-0812">Transmembrane</keyword>
<evidence type="ECO:0000256" key="1">
    <source>
        <dbReference type="ARBA" id="ARBA00004651"/>
    </source>
</evidence>
<feature type="domain" description="Cation-transporting P-type ATPase N-terminal" evidence="13">
    <location>
        <begin position="2"/>
        <end position="76"/>
    </location>
</feature>
<reference evidence="14 15" key="1">
    <citation type="submission" date="2017-11" db="EMBL/GenBank/DDBJ databases">
        <title>Draft Genome Sequence of Lactobacillus curieae NBRC 111893 isolated from Koso, a Japanese sugar-Vegetable Fermented Beverage.</title>
        <authorList>
            <person name="Chiou T.Y."/>
            <person name="Oshima K."/>
            <person name="Suda W."/>
            <person name="Hattori M."/>
            <person name="Takahashi T."/>
        </authorList>
    </citation>
    <scope>NUCLEOTIDE SEQUENCE [LARGE SCALE GENOMIC DNA]</scope>
    <source>
        <strain evidence="14 15">NBRC111893</strain>
    </source>
</reference>
<keyword evidence="6" id="KW-0547">Nucleotide-binding</keyword>
<keyword evidence="10 12" id="KW-1133">Transmembrane helix</keyword>
<dbReference type="OrthoDB" id="9760364at2"/>
<keyword evidence="11 12" id="KW-0472">Membrane</keyword>
<proteinExistence type="inferred from homology"/>
<evidence type="ECO:0000256" key="5">
    <source>
        <dbReference type="ARBA" id="ARBA00022692"/>
    </source>
</evidence>
<keyword evidence="15" id="KW-1185">Reference proteome</keyword>
<dbReference type="Proteomes" id="UP000286974">
    <property type="component" value="Unassembled WGS sequence"/>
</dbReference>
<dbReference type="GO" id="GO:0016887">
    <property type="term" value="F:ATP hydrolysis activity"/>
    <property type="evidence" value="ECO:0007669"/>
    <property type="project" value="InterPro"/>
</dbReference>
<dbReference type="SUPFAM" id="SSF81660">
    <property type="entry name" value="Metal cation-transporting ATPase, ATP-binding domain N"/>
    <property type="match status" value="1"/>
</dbReference>
<dbReference type="SFLD" id="SFLDS00003">
    <property type="entry name" value="Haloacid_Dehalogenase"/>
    <property type="match status" value="1"/>
</dbReference>
<evidence type="ECO:0000313" key="14">
    <source>
        <dbReference type="EMBL" id="GAY72168.1"/>
    </source>
</evidence>
<evidence type="ECO:0000256" key="12">
    <source>
        <dbReference type="SAM" id="Phobius"/>
    </source>
</evidence>
<dbReference type="RefSeq" id="WP_125007695.1">
    <property type="nucleotide sequence ID" value="NZ_BEXA01000001.1"/>
</dbReference>
<dbReference type="InterPro" id="IPR004014">
    <property type="entry name" value="ATPase_P-typ_cation-transptr_N"/>
</dbReference>
<dbReference type="SFLD" id="SFLDG00002">
    <property type="entry name" value="C1.7:_P-type_atpase_like"/>
    <property type="match status" value="1"/>
</dbReference>
<dbReference type="EMBL" id="BEXA01000001">
    <property type="protein sequence ID" value="GAY72168.1"/>
    <property type="molecule type" value="Genomic_DNA"/>
</dbReference>
<dbReference type="SFLD" id="SFLDF00027">
    <property type="entry name" value="p-type_atpase"/>
    <property type="match status" value="1"/>
</dbReference>
<dbReference type="PRINTS" id="PR00119">
    <property type="entry name" value="CATATPASE"/>
</dbReference>
<evidence type="ECO:0000256" key="10">
    <source>
        <dbReference type="ARBA" id="ARBA00022989"/>
    </source>
</evidence>
<protein>
    <submittedName>
        <fullName evidence="14">Cation-transporting ATPase, E1-E2 family</fullName>
    </submittedName>
</protein>
<keyword evidence="7" id="KW-0067">ATP-binding</keyword>
<evidence type="ECO:0000256" key="11">
    <source>
        <dbReference type="ARBA" id="ARBA00023136"/>
    </source>
</evidence>
<comment type="caution">
    <text evidence="14">The sequence shown here is derived from an EMBL/GenBank/DDBJ whole genome shotgun (WGS) entry which is preliminary data.</text>
</comment>
<dbReference type="Pfam" id="PF00690">
    <property type="entry name" value="Cation_ATPase_N"/>
    <property type="match status" value="1"/>
</dbReference>